<keyword evidence="2" id="KW-0472">Membrane</keyword>
<name>A0A423W8D7_9PEZI</name>
<dbReference type="STRING" id="1230097.A0A423W8D7"/>
<organism evidence="5 6">
    <name type="scientific">Cytospora leucostoma</name>
    <dbReference type="NCBI Taxonomy" id="1230097"/>
    <lineage>
        <taxon>Eukaryota</taxon>
        <taxon>Fungi</taxon>
        <taxon>Dikarya</taxon>
        <taxon>Ascomycota</taxon>
        <taxon>Pezizomycotina</taxon>
        <taxon>Sordariomycetes</taxon>
        <taxon>Sordariomycetidae</taxon>
        <taxon>Diaporthales</taxon>
        <taxon>Cytosporaceae</taxon>
        <taxon>Cytospora</taxon>
    </lineage>
</organism>
<dbReference type="CDD" id="cd05911">
    <property type="entry name" value="Firefly_Luc_like"/>
    <property type="match status" value="1"/>
</dbReference>
<feature type="domain" description="AMP-dependent synthetase/ligase" evidence="3">
    <location>
        <begin position="29"/>
        <end position="417"/>
    </location>
</feature>
<evidence type="ECO:0000259" key="4">
    <source>
        <dbReference type="Pfam" id="PF13193"/>
    </source>
</evidence>
<dbReference type="PANTHER" id="PTHR24096">
    <property type="entry name" value="LONG-CHAIN-FATTY-ACID--COA LIGASE"/>
    <property type="match status" value="1"/>
</dbReference>
<dbReference type="FunCoup" id="A0A423W8D7">
    <property type="interactions" value="557"/>
</dbReference>
<comment type="similarity">
    <text evidence="1">Belongs to the ATP-dependent AMP-binding enzyme family.</text>
</comment>
<accession>A0A423W8D7</accession>
<dbReference type="SUPFAM" id="SSF56801">
    <property type="entry name" value="Acetyl-CoA synthetase-like"/>
    <property type="match status" value="1"/>
</dbReference>
<comment type="caution">
    <text evidence="5">The sequence shown here is derived from an EMBL/GenBank/DDBJ whole genome shotgun (WGS) entry which is preliminary data.</text>
</comment>
<dbReference type="FunFam" id="3.30.300.30:FF:000007">
    <property type="entry name" value="4-coumarate--CoA ligase 2"/>
    <property type="match status" value="1"/>
</dbReference>
<keyword evidence="2" id="KW-1133">Transmembrane helix</keyword>
<dbReference type="InterPro" id="IPR020845">
    <property type="entry name" value="AMP-binding_CS"/>
</dbReference>
<feature type="domain" description="AMP-binding enzyme C-terminal" evidence="4">
    <location>
        <begin position="475"/>
        <end position="550"/>
    </location>
</feature>
<dbReference type="InterPro" id="IPR025110">
    <property type="entry name" value="AMP-bd_C"/>
</dbReference>
<dbReference type="Proteomes" id="UP000285146">
    <property type="component" value="Unassembled WGS sequence"/>
</dbReference>
<dbReference type="Pfam" id="PF00501">
    <property type="entry name" value="AMP-binding"/>
    <property type="match status" value="1"/>
</dbReference>
<dbReference type="Gene3D" id="3.30.300.30">
    <property type="match status" value="1"/>
</dbReference>
<dbReference type="InParanoid" id="A0A423W8D7"/>
<reference evidence="5 6" key="1">
    <citation type="submission" date="2015-09" db="EMBL/GenBank/DDBJ databases">
        <title>Host preference determinants of Valsa canker pathogens revealed by comparative genomics.</title>
        <authorList>
            <person name="Yin Z."/>
            <person name="Huang L."/>
        </authorList>
    </citation>
    <scope>NUCLEOTIDE SEQUENCE [LARGE SCALE GENOMIC DNA]</scope>
    <source>
        <strain evidence="5 6">SXYLt</strain>
    </source>
</reference>
<evidence type="ECO:0000256" key="2">
    <source>
        <dbReference type="SAM" id="Phobius"/>
    </source>
</evidence>
<dbReference type="GO" id="GO:0016405">
    <property type="term" value="F:CoA-ligase activity"/>
    <property type="evidence" value="ECO:0007669"/>
    <property type="project" value="TreeGrafter"/>
</dbReference>
<protein>
    <recommendedName>
        <fullName evidence="7">AMP-dependent synthetase/ligase domain-containing protein</fullName>
    </recommendedName>
</protein>
<keyword evidence="6" id="KW-1185">Reference proteome</keyword>
<proteinExistence type="inferred from homology"/>
<dbReference type="InterPro" id="IPR000873">
    <property type="entry name" value="AMP-dep_synth/lig_dom"/>
</dbReference>
<dbReference type="EMBL" id="LKEB01000058">
    <property type="protein sequence ID" value="ROV99615.1"/>
    <property type="molecule type" value="Genomic_DNA"/>
</dbReference>
<dbReference type="Gene3D" id="2.30.38.10">
    <property type="entry name" value="Luciferase, Domain 3"/>
    <property type="match status" value="1"/>
</dbReference>
<dbReference type="Pfam" id="PF13193">
    <property type="entry name" value="AMP-binding_C"/>
    <property type="match status" value="1"/>
</dbReference>
<feature type="transmembrane region" description="Helical" evidence="2">
    <location>
        <begin position="80"/>
        <end position="99"/>
    </location>
</feature>
<dbReference type="PROSITE" id="PS00455">
    <property type="entry name" value="AMP_BINDING"/>
    <property type="match status" value="1"/>
</dbReference>
<dbReference type="OrthoDB" id="6509636at2759"/>
<evidence type="ECO:0000313" key="6">
    <source>
        <dbReference type="Proteomes" id="UP000285146"/>
    </source>
</evidence>
<dbReference type="AlphaFoldDB" id="A0A423W8D7"/>
<dbReference type="Gene3D" id="3.40.50.980">
    <property type="match status" value="2"/>
</dbReference>
<dbReference type="InterPro" id="IPR045851">
    <property type="entry name" value="AMP-bd_C_sf"/>
</dbReference>
<dbReference type="PANTHER" id="PTHR24096:SF424">
    <property type="entry name" value="ACETYL-COA SYNTHETASE-LIKE PROTEIN-RELATED"/>
    <property type="match status" value="1"/>
</dbReference>
<evidence type="ECO:0000256" key="1">
    <source>
        <dbReference type="ARBA" id="ARBA00006432"/>
    </source>
</evidence>
<dbReference type="Pfam" id="PF12824">
    <property type="entry name" value="MRP-L20"/>
    <property type="match status" value="1"/>
</dbReference>
<sequence length="786" mass="87578">MVIKSRWSIPIDESSLQQWIFGSSQGPLPDRKAFLDAEQPDTLFLTFEEYRLLAKRIALGLQQAGVRPGDRVLVYSGNSIYFPAVFLGILMAGGIFTGANPTYVAREVAYQLRDSGASFMFAAKGSLDIALQAAEEVGLAKDHVFIFDAKDDVKADRPAPGIKGRHRGASHWTELIQSSLADAARWNWAEPSDPKNRTCCLNYSSGTTGVPKGVEISHHAYVANCSQVVYVSQLDPDYEVKRQRARVLAFLPMYHAYGQTYFIANYARQGVPIYVMSQFDFLKMLQHLQRYRITTVACVPPIIVALAKHPESRQYDLSSVETMGSGAAPLAYDIAAECESLFKANNVVISQGWGMTETTCTLMSWDSRVLKSGGGVGELYPNCSAKIMELDGKTEIKEAKKRGELWVSGPNLLRGYWQRPEATRETVVTDSDGTRWLRTGDIGYCEDYEPGTIWHIVDRIKELIKVKGNQVAPAELEGVLLDHPAVTDVGVIGVTIDGEEYPRAYIVKTPGENASAKEIAEWLAGKVTRYKQLRGGVIFVDTIPKNPSGKILRKALREQAVQEVGDHDLTMEAVAQTFLRPAAAARGCLKASTKQTLKQQIRTQASSARARRVLNIPPHPSFLASDSRSQQDHIIFNPPSSAPSVYHTPFKFLPKSDPRRRANLASLFESHFASDAKVEDIPSVRATDRRAARISDVAARGPVTKAEVEEMRRLREEDAHKWSVTALAEKYDLPRGFVMACCQAPKDKIEFERKKLELIQQRWGPIRAKAREQKARRTEMLYRGEI</sequence>
<keyword evidence="2" id="KW-0812">Transmembrane</keyword>
<evidence type="ECO:0000313" key="5">
    <source>
        <dbReference type="EMBL" id="ROV99615.1"/>
    </source>
</evidence>
<gene>
    <name evidence="5" type="ORF">VPNG_07735</name>
</gene>
<evidence type="ECO:0008006" key="7">
    <source>
        <dbReference type="Google" id="ProtNLM"/>
    </source>
</evidence>
<evidence type="ECO:0000259" key="3">
    <source>
        <dbReference type="Pfam" id="PF00501"/>
    </source>
</evidence>